<dbReference type="InterPro" id="IPR029021">
    <property type="entry name" value="Prot-tyrosine_phosphatase-like"/>
</dbReference>
<gene>
    <name evidence="1" type="ORF">OCV61_01460</name>
</gene>
<keyword evidence="2" id="KW-1185">Reference proteome</keyword>
<dbReference type="SUPFAM" id="SSF52799">
    <property type="entry name" value="(Phosphotyrosine protein) phosphatases II"/>
    <property type="match status" value="1"/>
</dbReference>
<comment type="caution">
    <text evidence="1">The sequence shown here is derived from an EMBL/GenBank/DDBJ whole genome shotgun (WGS) entry which is preliminary data.</text>
</comment>
<organism evidence="1 2">
    <name type="scientific">Blautia ammoniilytica</name>
    <dbReference type="NCBI Taxonomy" id="2981782"/>
    <lineage>
        <taxon>Bacteria</taxon>
        <taxon>Bacillati</taxon>
        <taxon>Bacillota</taxon>
        <taxon>Clostridia</taxon>
        <taxon>Lachnospirales</taxon>
        <taxon>Lachnospiraceae</taxon>
        <taxon>Blautia</taxon>
    </lineage>
</organism>
<accession>A0ABT2TPB9</accession>
<dbReference type="EMBL" id="JAOQJL010000002">
    <property type="protein sequence ID" value="MCU6764075.1"/>
    <property type="molecule type" value="Genomic_DNA"/>
</dbReference>
<dbReference type="Proteomes" id="UP001652409">
    <property type="component" value="Unassembled WGS sequence"/>
</dbReference>
<evidence type="ECO:0000313" key="2">
    <source>
        <dbReference type="Proteomes" id="UP001652409"/>
    </source>
</evidence>
<dbReference type="Gene3D" id="3.90.190.10">
    <property type="entry name" value="Protein tyrosine phosphatase superfamily"/>
    <property type="match status" value="1"/>
</dbReference>
<proteinExistence type="predicted"/>
<protein>
    <submittedName>
        <fullName evidence="1">Tyrosine-protein phosphatase</fullName>
    </submittedName>
</protein>
<dbReference type="RefSeq" id="WP_158420301.1">
    <property type="nucleotide sequence ID" value="NZ_JAOQJL010000002.1"/>
</dbReference>
<dbReference type="Pfam" id="PF13350">
    <property type="entry name" value="Y_phosphatase3"/>
    <property type="match status" value="1"/>
</dbReference>
<evidence type="ECO:0000313" key="1">
    <source>
        <dbReference type="EMBL" id="MCU6764075.1"/>
    </source>
</evidence>
<dbReference type="InterPro" id="IPR026893">
    <property type="entry name" value="Tyr/Ser_Pase_IphP-type"/>
</dbReference>
<name>A0ABT2TPB9_9FIRM</name>
<reference evidence="1 2" key="1">
    <citation type="journal article" date="2021" name="ISME Commun">
        <title>Automated analysis of genomic sequences facilitates high-throughput and comprehensive description of bacteria.</title>
        <authorList>
            <person name="Hitch T.C.A."/>
        </authorList>
    </citation>
    <scope>NUCLEOTIDE SEQUENCE [LARGE SCALE GENOMIC DNA]</scope>
    <source>
        <strain evidence="1 2">Sanger_23</strain>
    </source>
</reference>
<sequence length="352" mass="41197">MRYGKIRIEDGYLAYSRHMMLNSLPCKDIVWAYMRREGDDSPGGSVKQIISNYLVVVTKRKKRYMFDMTEKEVQECLRLLKALNPEMAVGFPRGGRLPLQSLPNTRDLGALTARDGRHILPRKLLRSGELYHASQADKQLLTEEYRVKTVVDFRSNIERKEKPDVILRGVEYYHIPILDEENLGLFGEGRVCNRLLTYQGDGEKYMDQMYENLIRDRYSVNQYARFLDVLIRHKEGAVLWHSWDGTGRAGVATALLLCALDIPEDTVREDFMRSNAYLEAELQYMLLYLEAMGMDSPRVAENMSIFFRVKESYIDRVFQIIRQEYGTVERFLRRGLYLTPRAVEELRDKYLI</sequence>